<dbReference type="GO" id="GO:0005737">
    <property type="term" value="C:cytoplasm"/>
    <property type="evidence" value="ECO:0007669"/>
    <property type="project" value="UniProtKB-SubCell"/>
</dbReference>
<dbReference type="SUPFAM" id="SSF53686">
    <property type="entry name" value="Tryptophan synthase beta subunit-like PLP-dependent enzymes"/>
    <property type="match status" value="1"/>
</dbReference>
<dbReference type="PANTHER" id="PTHR48078:SF2">
    <property type="entry name" value="CATABOLIC L-SERINE_THREONINE DEHYDRATASE"/>
    <property type="match status" value="1"/>
</dbReference>
<evidence type="ECO:0000256" key="8">
    <source>
        <dbReference type="ARBA" id="ARBA00022898"/>
    </source>
</evidence>
<comment type="cofactor">
    <cofactor evidence="1">
        <name>pyridoxal 5'-phosphate</name>
        <dbReference type="ChEBI" id="CHEBI:597326"/>
    </cofactor>
</comment>
<dbReference type="GO" id="GO:0006567">
    <property type="term" value="P:L-threonine catabolic process"/>
    <property type="evidence" value="ECO:0007669"/>
    <property type="project" value="TreeGrafter"/>
</dbReference>
<organism evidence="12 13">
    <name type="scientific">Patellaria atrata CBS 101060</name>
    <dbReference type="NCBI Taxonomy" id="1346257"/>
    <lineage>
        <taxon>Eukaryota</taxon>
        <taxon>Fungi</taxon>
        <taxon>Dikarya</taxon>
        <taxon>Ascomycota</taxon>
        <taxon>Pezizomycotina</taxon>
        <taxon>Dothideomycetes</taxon>
        <taxon>Dothideomycetes incertae sedis</taxon>
        <taxon>Patellariales</taxon>
        <taxon>Patellariaceae</taxon>
        <taxon>Patellaria</taxon>
    </lineage>
</organism>
<comment type="caution">
    <text evidence="12">The sequence shown here is derived from an EMBL/GenBank/DDBJ whole genome shotgun (WGS) entry which is preliminary data.</text>
</comment>
<dbReference type="InterPro" id="IPR050147">
    <property type="entry name" value="Ser/Thr_Dehydratase"/>
</dbReference>
<keyword evidence="8" id="KW-0663">Pyridoxal phosphate</keyword>
<dbReference type="OrthoDB" id="7773036at2759"/>
<evidence type="ECO:0000256" key="4">
    <source>
        <dbReference type="ARBA" id="ARBA00010869"/>
    </source>
</evidence>
<keyword evidence="6" id="KW-0312">Gluconeogenesis</keyword>
<keyword evidence="9" id="KW-0456">Lyase</keyword>
<dbReference type="GO" id="GO:0006094">
    <property type="term" value="P:gluconeogenesis"/>
    <property type="evidence" value="ECO:0007669"/>
    <property type="project" value="UniProtKB-KW"/>
</dbReference>
<sequence>VSVKAHKKPWRETPLHESSALSRAAGCRVFLKLENLQPSGSFKSRGIGHYMHRRLLEHPSPHTAHFYCSSGGNAGLACIHASKVFKRPCTIVVPTATSAGIIAKMRASGASKVIQYGANWKAADTFMHEAVMKGDDAIYVPPFDHPDIWAGHETMVEEIIDELYGEKPDAIICSVGGGGLLCGLIQGLDKRGWGHDIDILAMETIGADSLNTSIRKGEHITLPEITSLATTLGCVRVCDEAWEYAQRPNVHSIVLEDAEAAMGCWRLADDERLMVEMSCGVDVALCYDGRLKNALGKKLTKDSKVVVVLCGGSNVTVDLLNEYRRNFGYIEQK</sequence>
<dbReference type="InterPro" id="IPR000634">
    <property type="entry name" value="Ser/Thr_deHydtase_PyrdxlP-BS"/>
</dbReference>
<dbReference type="EC" id="4.3.1.17" evidence="5"/>
<evidence type="ECO:0000313" key="12">
    <source>
        <dbReference type="EMBL" id="KAF2842836.1"/>
    </source>
</evidence>
<evidence type="ECO:0000256" key="9">
    <source>
        <dbReference type="ARBA" id="ARBA00023239"/>
    </source>
</evidence>
<comment type="subcellular location">
    <subcellularLocation>
        <location evidence="2">Cytoplasm</location>
    </subcellularLocation>
</comment>
<dbReference type="Pfam" id="PF00291">
    <property type="entry name" value="PALP"/>
    <property type="match status" value="1"/>
</dbReference>
<feature type="non-terminal residue" evidence="12">
    <location>
        <position position="1"/>
    </location>
</feature>
<dbReference type="GO" id="GO:0006565">
    <property type="term" value="P:L-serine catabolic process"/>
    <property type="evidence" value="ECO:0007669"/>
    <property type="project" value="TreeGrafter"/>
</dbReference>
<dbReference type="GO" id="GO:0030170">
    <property type="term" value="F:pyridoxal phosphate binding"/>
    <property type="evidence" value="ECO:0007669"/>
    <property type="project" value="InterPro"/>
</dbReference>
<dbReference type="GO" id="GO:0004794">
    <property type="term" value="F:threonine deaminase activity"/>
    <property type="evidence" value="ECO:0007669"/>
    <property type="project" value="TreeGrafter"/>
</dbReference>
<accession>A0A9P4SH62</accession>
<evidence type="ECO:0000256" key="5">
    <source>
        <dbReference type="ARBA" id="ARBA00012093"/>
    </source>
</evidence>
<dbReference type="Proteomes" id="UP000799429">
    <property type="component" value="Unassembled WGS sequence"/>
</dbReference>
<protein>
    <recommendedName>
        <fullName evidence="5">L-serine ammonia-lyase</fullName>
        <ecNumber evidence="5">4.3.1.17</ecNumber>
    </recommendedName>
</protein>
<dbReference type="GO" id="GO:0003941">
    <property type="term" value="F:L-serine ammonia-lyase activity"/>
    <property type="evidence" value="ECO:0007669"/>
    <property type="project" value="UniProtKB-EC"/>
</dbReference>
<comment type="catalytic activity">
    <reaction evidence="10">
        <text>L-serine = pyruvate + NH4(+)</text>
        <dbReference type="Rhea" id="RHEA:19169"/>
        <dbReference type="ChEBI" id="CHEBI:15361"/>
        <dbReference type="ChEBI" id="CHEBI:28938"/>
        <dbReference type="ChEBI" id="CHEBI:33384"/>
        <dbReference type="EC" id="4.3.1.17"/>
    </reaction>
</comment>
<dbReference type="GO" id="GO:0009097">
    <property type="term" value="P:isoleucine biosynthetic process"/>
    <property type="evidence" value="ECO:0007669"/>
    <property type="project" value="TreeGrafter"/>
</dbReference>
<evidence type="ECO:0000256" key="10">
    <source>
        <dbReference type="ARBA" id="ARBA00049406"/>
    </source>
</evidence>
<evidence type="ECO:0000256" key="3">
    <source>
        <dbReference type="ARBA" id="ARBA00004742"/>
    </source>
</evidence>
<dbReference type="FunFam" id="3.40.50.1100:FF:000040">
    <property type="entry name" value="L-serine dehydratase, putative"/>
    <property type="match status" value="1"/>
</dbReference>
<dbReference type="AlphaFoldDB" id="A0A9P4SH62"/>
<feature type="non-terminal residue" evidence="12">
    <location>
        <position position="333"/>
    </location>
</feature>
<evidence type="ECO:0000256" key="7">
    <source>
        <dbReference type="ARBA" id="ARBA00022490"/>
    </source>
</evidence>
<dbReference type="Gene3D" id="3.40.50.1100">
    <property type="match status" value="2"/>
</dbReference>
<comment type="pathway">
    <text evidence="3">Carbohydrate biosynthesis; gluconeogenesis.</text>
</comment>
<evidence type="ECO:0000313" key="13">
    <source>
        <dbReference type="Proteomes" id="UP000799429"/>
    </source>
</evidence>
<evidence type="ECO:0000256" key="2">
    <source>
        <dbReference type="ARBA" id="ARBA00004496"/>
    </source>
</evidence>
<gene>
    <name evidence="12" type="ORF">M501DRAFT_917161</name>
</gene>
<dbReference type="InterPro" id="IPR001926">
    <property type="entry name" value="TrpB-like_PALP"/>
</dbReference>
<name>A0A9P4SH62_9PEZI</name>
<reference evidence="12" key="1">
    <citation type="journal article" date="2020" name="Stud. Mycol.">
        <title>101 Dothideomycetes genomes: a test case for predicting lifestyles and emergence of pathogens.</title>
        <authorList>
            <person name="Haridas S."/>
            <person name="Albert R."/>
            <person name="Binder M."/>
            <person name="Bloem J."/>
            <person name="Labutti K."/>
            <person name="Salamov A."/>
            <person name="Andreopoulos B."/>
            <person name="Baker S."/>
            <person name="Barry K."/>
            <person name="Bills G."/>
            <person name="Bluhm B."/>
            <person name="Cannon C."/>
            <person name="Castanera R."/>
            <person name="Culley D."/>
            <person name="Daum C."/>
            <person name="Ezra D."/>
            <person name="Gonzalez J."/>
            <person name="Henrissat B."/>
            <person name="Kuo A."/>
            <person name="Liang C."/>
            <person name="Lipzen A."/>
            <person name="Lutzoni F."/>
            <person name="Magnuson J."/>
            <person name="Mondo S."/>
            <person name="Nolan M."/>
            <person name="Ohm R."/>
            <person name="Pangilinan J."/>
            <person name="Park H.-J."/>
            <person name="Ramirez L."/>
            <person name="Alfaro M."/>
            <person name="Sun H."/>
            <person name="Tritt A."/>
            <person name="Yoshinaga Y."/>
            <person name="Zwiers L.-H."/>
            <person name="Turgeon B."/>
            <person name="Goodwin S."/>
            <person name="Spatafora J."/>
            <person name="Crous P."/>
            <person name="Grigoriev I."/>
        </authorList>
    </citation>
    <scope>NUCLEOTIDE SEQUENCE</scope>
    <source>
        <strain evidence="12">CBS 101060</strain>
    </source>
</reference>
<dbReference type="PANTHER" id="PTHR48078">
    <property type="entry name" value="THREONINE DEHYDRATASE, MITOCHONDRIAL-RELATED"/>
    <property type="match status" value="1"/>
</dbReference>
<keyword evidence="13" id="KW-1185">Reference proteome</keyword>
<dbReference type="PROSITE" id="PS00165">
    <property type="entry name" value="DEHYDRATASE_SER_THR"/>
    <property type="match status" value="1"/>
</dbReference>
<dbReference type="EMBL" id="MU006089">
    <property type="protein sequence ID" value="KAF2842836.1"/>
    <property type="molecule type" value="Genomic_DNA"/>
</dbReference>
<feature type="domain" description="Tryptophan synthase beta chain-like PALP" evidence="11">
    <location>
        <begin position="10"/>
        <end position="311"/>
    </location>
</feature>
<evidence type="ECO:0000256" key="6">
    <source>
        <dbReference type="ARBA" id="ARBA00022432"/>
    </source>
</evidence>
<dbReference type="InterPro" id="IPR036052">
    <property type="entry name" value="TrpB-like_PALP_sf"/>
</dbReference>
<evidence type="ECO:0000259" key="11">
    <source>
        <dbReference type="Pfam" id="PF00291"/>
    </source>
</evidence>
<comment type="similarity">
    <text evidence="4">Belongs to the serine/threonine dehydratase family.</text>
</comment>
<proteinExistence type="inferred from homology"/>
<keyword evidence="7" id="KW-0963">Cytoplasm</keyword>
<evidence type="ECO:0000256" key="1">
    <source>
        <dbReference type="ARBA" id="ARBA00001933"/>
    </source>
</evidence>